<dbReference type="Gene3D" id="2.40.420.20">
    <property type="match status" value="1"/>
</dbReference>
<dbReference type="Gene3D" id="1.10.287.470">
    <property type="entry name" value="Helix hairpin bin"/>
    <property type="match status" value="1"/>
</dbReference>
<dbReference type="Proteomes" id="UP000191112">
    <property type="component" value="Unassembled WGS sequence"/>
</dbReference>
<dbReference type="InterPro" id="IPR006143">
    <property type="entry name" value="RND_pump_MFP"/>
</dbReference>
<dbReference type="SUPFAM" id="SSF111369">
    <property type="entry name" value="HlyD-like secretion proteins"/>
    <property type="match status" value="1"/>
</dbReference>
<reference evidence="3 4" key="1">
    <citation type="submission" date="2017-02" db="EMBL/GenBank/DDBJ databases">
        <authorList>
            <person name="Peterson S.W."/>
        </authorList>
    </citation>
    <scope>NUCLEOTIDE SEQUENCE [LARGE SCALE GENOMIC DNA]</scope>
    <source>
        <strain evidence="3 4">DSM 22323</strain>
    </source>
</reference>
<dbReference type="Gene3D" id="2.40.30.170">
    <property type="match status" value="1"/>
</dbReference>
<dbReference type="NCBIfam" id="TIGR01730">
    <property type="entry name" value="RND_mfp"/>
    <property type="match status" value="1"/>
</dbReference>
<evidence type="ECO:0000313" key="4">
    <source>
        <dbReference type="Proteomes" id="UP000191112"/>
    </source>
</evidence>
<gene>
    <name evidence="3" type="ORF">SAMN05660477_00440</name>
</gene>
<keyword evidence="4" id="KW-1185">Reference proteome</keyword>
<evidence type="ECO:0000313" key="3">
    <source>
        <dbReference type="EMBL" id="SKB64177.1"/>
    </source>
</evidence>
<dbReference type="GO" id="GO:0022857">
    <property type="term" value="F:transmembrane transporter activity"/>
    <property type="evidence" value="ECO:0007669"/>
    <property type="project" value="InterPro"/>
</dbReference>
<evidence type="ECO:0000256" key="1">
    <source>
        <dbReference type="ARBA" id="ARBA00009477"/>
    </source>
</evidence>
<dbReference type="InterPro" id="IPR051909">
    <property type="entry name" value="MFP_Cation_Efflux"/>
</dbReference>
<dbReference type="STRING" id="619805.SAMN05660477_00440"/>
<dbReference type="PANTHER" id="PTHR30097">
    <property type="entry name" value="CATION EFFLUX SYSTEM PROTEIN CUSB"/>
    <property type="match status" value="1"/>
</dbReference>
<dbReference type="OrthoDB" id="9814657at2"/>
<sequence>MKTVKINYIWIVVVLWVFSAIQCQQKEETTTKTGTPKDENTVSLTDAQLRNAPIETTELSMQSISTVLKLNGKIDVPPQNLVSVSTPLGGYLKSTGLLPGMKVSKGQVIAVIENPQFVQLQQDYLMAKSKYHFAQLDYNRQKKLNQSQASSDKVMQMAQSEMNSQQIIMNAIAQQLQLVNINAGSVTAGNIRKSVPVYSSINGFVSKVNVNIGKYFNPSDVLFELINPADIHLNLKVYEKDLAMLKTGQRIVAYSNINPDKKYDGEILLTGKDLDGNGIADVHCHFEKYHPELIPGMYMNAEVETETSFSNAVPEESVVDFEGKSYVFVEEKKQTYKMVPVTTNESENGFIQILNFQDFKGKKIVTKHAYTLLMKLKNTSEEDE</sequence>
<name>A0A1T5CXU2_9FLAO</name>
<dbReference type="GO" id="GO:0060003">
    <property type="term" value="P:copper ion export"/>
    <property type="evidence" value="ECO:0007669"/>
    <property type="project" value="TreeGrafter"/>
</dbReference>
<protein>
    <submittedName>
        <fullName evidence="3">Membrane fusion protein, cobalt-zinc-cadmium efflux system</fullName>
    </submittedName>
</protein>
<accession>A0A1T5CXU2</accession>
<dbReference type="EMBL" id="FUYZ01000001">
    <property type="protein sequence ID" value="SKB64177.1"/>
    <property type="molecule type" value="Genomic_DNA"/>
</dbReference>
<dbReference type="PANTHER" id="PTHR30097:SF4">
    <property type="entry name" value="SLR6042 PROTEIN"/>
    <property type="match status" value="1"/>
</dbReference>
<comment type="similarity">
    <text evidence="1">Belongs to the membrane fusion protein (MFP) (TC 8.A.1) family.</text>
</comment>
<keyword evidence="2" id="KW-0813">Transport</keyword>
<organism evidence="3 4">
    <name type="scientific">Soonwooa buanensis</name>
    <dbReference type="NCBI Taxonomy" id="619805"/>
    <lineage>
        <taxon>Bacteria</taxon>
        <taxon>Pseudomonadati</taxon>
        <taxon>Bacteroidota</taxon>
        <taxon>Flavobacteriia</taxon>
        <taxon>Flavobacteriales</taxon>
        <taxon>Weeksellaceae</taxon>
        <taxon>Chryseobacterium group</taxon>
        <taxon>Soonwooa</taxon>
    </lineage>
</organism>
<dbReference type="GO" id="GO:0016020">
    <property type="term" value="C:membrane"/>
    <property type="evidence" value="ECO:0007669"/>
    <property type="project" value="InterPro"/>
</dbReference>
<dbReference type="GO" id="GO:0015679">
    <property type="term" value="P:plasma membrane copper ion transport"/>
    <property type="evidence" value="ECO:0007669"/>
    <property type="project" value="TreeGrafter"/>
</dbReference>
<dbReference type="AlphaFoldDB" id="A0A1T5CXU2"/>
<dbReference type="GO" id="GO:0030313">
    <property type="term" value="C:cell envelope"/>
    <property type="evidence" value="ECO:0007669"/>
    <property type="project" value="TreeGrafter"/>
</dbReference>
<dbReference type="Gene3D" id="2.40.50.100">
    <property type="match status" value="1"/>
</dbReference>
<evidence type="ECO:0000256" key="2">
    <source>
        <dbReference type="ARBA" id="ARBA00022448"/>
    </source>
</evidence>
<dbReference type="RefSeq" id="WP_079665726.1">
    <property type="nucleotide sequence ID" value="NZ_FUYZ01000001.1"/>
</dbReference>
<proteinExistence type="inferred from homology"/>